<proteinExistence type="predicted"/>
<evidence type="ECO:0008006" key="5">
    <source>
        <dbReference type="Google" id="ProtNLM"/>
    </source>
</evidence>
<accession>A0A6C2YTH6</accession>
<sequence>MANFKFPRRFLRGFLGLALVFTGTACSQDSRTPVYPVQGELRYRGKPVAGAWVVFHATQGDRLRALKPFGKTDASGAFQLRTYEGTDGAPAAEYAVTVTWPGPIPKGDPDATEGPDQFRGRYADPTQSKWKVRIEPGENRLPRMDLESADRPG</sequence>
<dbReference type="PROSITE" id="PS51257">
    <property type="entry name" value="PROKAR_LIPOPROTEIN"/>
    <property type="match status" value="1"/>
</dbReference>
<evidence type="ECO:0000313" key="4">
    <source>
        <dbReference type="Proteomes" id="UP000464378"/>
    </source>
</evidence>
<evidence type="ECO:0000313" key="3">
    <source>
        <dbReference type="EMBL" id="VIP04776.1"/>
    </source>
</evidence>
<dbReference type="Proteomes" id="UP000464378">
    <property type="component" value="Chromosome"/>
</dbReference>
<keyword evidence="4" id="KW-1185">Reference proteome</keyword>
<feature type="chain" id="PRO_5036172874" description="Carboxypeptidase regulatory-like domain-containing protein" evidence="2">
    <location>
        <begin position="28"/>
        <end position="153"/>
    </location>
</feature>
<dbReference type="RefSeq" id="WP_162659810.1">
    <property type="nucleotide sequence ID" value="NZ_LR593887.1"/>
</dbReference>
<dbReference type="KEGG" id="tim:GMBLW1_44170"/>
<dbReference type="EMBL" id="LR586016">
    <property type="protein sequence ID" value="VIP04776.1"/>
    <property type="molecule type" value="Genomic_DNA"/>
</dbReference>
<name>A0A6C2YTH6_9BACT</name>
<reference evidence="3" key="1">
    <citation type="submission" date="2019-04" db="EMBL/GenBank/DDBJ databases">
        <authorList>
            <consortium name="Science for Life Laboratories"/>
        </authorList>
    </citation>
    <scope>NUCLEOTIDE SEQUENCE</scope>
    <source>
        <strain evidence="3">MBLW1</strain>
    </source>
</reference>
<feature type="signal peptide" evidence="2">
    <location>
        <begin position="1"/>
        <end position="27"/>
    </location>
</feature>
<keyword evidence="2" id="KW-0732">Signal</keyword>
<gene>
    <name evidence="3" type="ORF">GMBLW1_44170</name>
</gene>
<organism evidence="3">
    <name type="scientific">Tuwongella immobilis</name>
    <dbReference type="NCBI Taxonomy" id="692036"/>
    <lineage>
        <taxon>Bacteria</taxon>
        <taxon>Pseudomonadati</taxon>
        <taxon>Planctomycetota</taxon>
        <taxon>Planctomycetia</taxon>
        <taxon>Gemmatales</taxon>
        <taxon>Gemmataceae</taxon>
        <taxon>Tuwongella</taxon>
    </lineage>
</organism>
<dbReference type="EMBL" id="LR593887">
    <property type="protein sequence ID" value="VTS06911.1"/>
    <property type="molecule type" value="Genomic_DNA"/>
</dbReference>
<protein>
    <recommendedName>
        <fullName evidence="5">Carboxypeptidase regulatory-like domain-containing protein</fullName>
    </recommendedName>
</protein>
<feature type="region of interest" description="Disordered" evidence="1">
    <location>
        <begin position="100"/>
        <end position="153"/>
    </location>
</feature>
<evidence type="ECO:0000256" key="1">
    <source>
        <dbReference type="SAM" id="MobiDB-lite"/>
    </source>
</evidence>
<dbReference type="AlphaFoldDB" id="A0A6C2YTH6"/>
<feature type="compositionally biased region" description="Basic and acidic residues" evidence="1">
    <location>
        <begin position="132"/>
        <end position="153"/>
    </location>
</feature>
<evidence type="ECO:0000256" key="2">
    <source>
        <dbReference type="SAM" id="SignalP"/>
    </source>
</evidence>
<dbReference type="InParanoid" id="A0A6C2YTH6"/>